<dbReference type="SUPFAM" id="SSF53098">
    <property type="entry name" value="Ribonuclease H-like"/>
    <property type="match status" value="1"/>
</dbReference>
<evidence type="ECO:0000313" key="2">
    <source>
        <dbReference type="Proteomes" id="UP000077824"/>
    </source>
</evidence>
<dbReference type="InterPro" id="IPR012337">
    <property type="entry name" value="RNaseH-like_sf"/>
</dbReference>
<dbReference type="OrthoDB" id="9815231at2"/>
<accession>A0A172Y0L1</accession>
<keyword evidence="2" id="KW-1185">Reference proteome</keyword>
<dbReference type="AlphaFoldDB" id="A0A172Y0L1"/>
<sequence>MNYDWDNISSFREKELLRKNNIKCSMKQNSDPYENAVAERINGILKQEFNIARLNIDLKSRKILVQNAI</sequence>
<evidence type="ECO:0008006" key="3">
    <source>
        <dbReference type="Google" id="ProtNLM"/>
    </source>
</evidence>
<gene>
    <name evidence="1" type="ORF">A0O34_20140</name>
</gene>
<dbReference type="KEGG" id="chh:A0O34_20140"/>
<name>A0A172Y0L1_9FLAO</name>
<protein>
    <recommendedName>
        <fullName evidence="3">Integrase catalytic domain-containing protein</fullName>
    </recommendedName>
</protein>
<evidence type="ECO:0000313" key="1">
    <source>
        <dbReference type="EMBL" id="ANF52680.1"/>
    </source>
</evidence>
<proteinExistence type="predicted"/>
<dbReference type="EMBL" id="CP015199">
    <property type="protein sequence ID" value="ANF52680.1"/>
    <property type="molecule type" value="Genomic_DNA"/>
</dbReference>
<organism evidence="1 2">
    <name type="scientific">Chryseobacterium glaciei</name>
    <dbReference type="NCBI Taxonomy" id="1685010"/>
    <lineage>
        <taxon>Bacteria</taxon>
        <taxon>Pseudomonadati</taxon>
        <taxon>Bacteroidota</taxon>
        <taxon>Flavobacteriia</taxon>
        <taxon>Flavobacteriales</taxon>
        <taxon>Weeksellaceae</taxon>
        <taxon>Chryseobacterium group</taxon>
        <taxon>Chryseobacterium</taxon>
    </lineage>
</organism>
<dbReference type="Proteomes" id="UP000077824">
    <property type="component" value="Chromosome"/>
</dbReference>
<dbReference type="RefSeq" id="WP_066758699.1">
    <property type="nucleotide sequence ID" value="NZ_CP015199.1"/>
</dbReference>
<dbReference type="STRING" id="1685010.A0O34_20140"/>
<reference evidence="1 2" key="1">
    <citation type="submission" date="2016-04" db="EMBL/GenBank/DDBJ databases">
        <title>Complete Genome Sequence of Chryseobacterium sp. IHBB 10212.</title>
        <authorList>
            <person name="Pal M."/>
            <person name="Swarnkar M.K."/>
            <person name="Kaushal K."/>
            <person name="Chhibber S."/>
            <person name="Singh A.K."/>
            <person name="Gulati A."/>
        </authorList>
    </citation>
    <scope>NUCLEOTIDE SEQUENCE [LARGE SCALE GENOMIC DNA]</scope>
    <source>
        <strain evidence="1 2">IHBB 10212</strain>
    </source>
</reference>